<evidence type="ECO:0000313" key="13">
    <source>
        <dbReference type="EMBL" id="NVI05161.1"/>
    </source>
</evidence>
<proteinExistence type="predicted"/>
<keyword evidence="7" id="KW-0406">Ion transport</keyword>
<dbReference type="Proteomes" id="UP000821598">
    <property type="component" value="Unassembled WGS sequence"/>
</dbReference>
<keyword evidence="4" id="KW-1134">Transmembrane beta strand</keyword>
<evidence type="ECO:0000259" key="12">
    <source>
        <dbReference type="Pfam" id="PF13609"/>
    </source>
</evidence>
<comment type="subcellular location">
    <subcellularLocation>
        <location evidence="1">Cell outer membrane</location>
        <topology evidence="1">Multi-pass membrane protein</topology>
    </subcellularLocation>
</comment>
<keyword evidence="9" id="KW-0472">Membrane</keyword>
<evidence type="ECO:0000313" key="14">
    <source>
        <dbReference type="Proteomes" id="UP000821598"/>
    </source>
</evidence>
<comment type="subunit">
    <text evidence="2">Homotrimer.</text>
</comment>
<evidence type="ECO:0000256" key="10">
    <source>
        <dbReference type="ARBA" id="ARBA00023237"/>
    </source>
</evidence>
<protein>
    <submittedName>
        <fullName evidence="13">Porin</fullName>
    </submittedName>
</protein>
<dbReference type="InterPro" id="IPR050298">
    <property type="entry name" value="Gram-neg_bact_OMP"/>
</dbReference>
<dbReference type="SUPFAM" id="SSF56935">
    <property type="entry name" value="Porins"/>
    <property type="match status" value="1"/>
</dbReference>
<dbReference type="CDD" id="cd00342">
    <property type="entry name" value="gram_neg_porins"/>
    <property type="match status" value="1"/>
</dbReference>
<keyword evidence="5" id="KW-0812">Transmembrane</keyword>
<dbReference type="Pfam" id="PF13609">
    <property type="entry name" value="Porin_4"/>
    <property type="match status" value="1"/>
</dbReference>
<comment type="caution">
    <text evidence="13">The sequence shown here is derived from an EMBL/GenBank/DDBJ whole genome shotgun (WGS) entry which is preliminary data.</text>
</comment>
<dbReference type="PANTHER" id="PTHR34501">
    <property type="entry name" value="PROTEIN YDDL-RELATED"/>
    <property type="match status" value="1"/>
</dbReference>
<keyword evidence="14" id="KW-1185">Reference proteome</keyword>
<keyword evidence="3" id="KW-0813">Transport</keyword>
<name>A0ABX2NLM4_9BURK</name>
<evidence type="ECO:0000256" key="8">
    <source>
        <dbReference type="ARBA" id="ARBA00023114"/>
    </source>
</evidence>
<keyword evidence="8" id="KW-0626">Porin</keyword>
<dbReference type="RefSeq" id="WP_176367151.1">
    <property type="nucleotide sequence ID" value="NZ_VOMC01000015.1"/>
</dbReference>
<keyword evidence="10" id="KW-0998">Cell outer membrane</keyword>
<evidence type="ECO:0000256" key="4">
    <source>
        <dbReference type="ARBA" id="ARBA00022452"/>
    </source>
</evidence>
<keyword evidence="6 11" id="KW-0732">Signal</keyword>
<organism evidence="13 14">
    <name type="scientific">Paraburkholderia youngii</name>
    <dbReference type="NCBI Taxonomy" id="2782701"/>
    <lineage>
        <taxon>Bacteria</taxon>
        <taxon>Pseudomonadati</taxon>
        <taxon>Pseudomonadota</taxon>
        <taxon>Betaproteobacteria</taxon>
        <taxon>Burkholderiales</taxon>
        <taxon>Burkholderiaceae</taxon>
        <taxon>Paraburkholderia</taxon>
    </lineage>
</organism>
<feature type="domain" description="Porin" evidence="12">
    <location>
        <begin position="13"/>
        <end position="344"/>
    </location>
</feature>
<evidence type="ECO:0000256" key="1">
    <source>
        <dbReference type="ARBA" id="ARBA00004571"/>
    </source>
</evidence>
<accession>A0ABX2NLM4</accession>
<evidence type="ECO:0000256" key="3">
    <source>
        <dbReference type="ARBA" id="ARBA00022448"/>
    </source>
</evidence>
<dbReference type="Gene3D" id="2.40.160.10">
    <property type="entry name" value="Porin"/>
    <property type="match status" value="1"/>
</dbReference>
<dbReference type="PANTHER" id="PTHR34501:SF9">
    <property type="entry name" value="MAJOR OUTER MEMBRANE PROTEIN P.IA"/>
    <property type="match status" value="1"/>
</dbReference>
<reference evidence="13 14" key="1">
    <citation type="submission" date="2019-08" db="EMBL/GenBank/DDBJ databases">
        <title>Paraburkholderia simonii sp. nov. and P. youngii sp. nov. Brazilian and Mexican Mimosa-associated rhizobia.</title>
        <authorList>
            <person name="Mavima L."/>
            <person name="Beukes C.W."/>
            <person name="Palmer M."/>
            <person name="De Meyer S.E."/>
            <person name="James E.K."/>
            <person name="Maluk M."/>
            <person name="Avontuur J.R."/>
            <person name="Chan W.Y."/>
            <person name="Venter S.N."/>
            <person name="Steenkamp E.T."/>
        </authorList>
    </citation>
    <scope>NUCLEOTIDE SEQUENCE [LARGE SCALE GENOMIC DNA]</scope>
    <source>
        <strain evidence="13 14">JPY454</strain>
    </source>
</reference>
<evidence type="ECO:0000256" key="6">
    <source>
        <dbReference type="ARBA" id="ARBA00022729"/>
    </source>
</evidence>
<evidence type="ECO:0000256" key="7">
    <source>
        <dbReference type="ARBA" id="ARBA00023065"/>
    </source>
</evidence>
<evidence type="ECO:0000256" key="9">
    <source>
        <dbReference type="ARBA" id="ARBA00023136"/>
    </source>
</evidence>
<feature type="chain" id="PRO_5046483011" evidence="11">
    <location>
        <begin position="23"/>
        <end position="378"/>
    </location>
</feature>
<dbReference type="EMBL" id="VOMC01000015">
    <property type="protein sequence ID" value="NVI05161.1"/>
    <property type="molecule type" value="Genomic_DNA"/>
</dbReference>
<dbReference type="InterPro" id="IPR023614">
    <property type="entry name" value="Porin_dom_sf"/>
</dbReference>
<evidence type="ECO:0000256" key="5">
    <source>
        <dbReference type="ARBA" id="ARBA00022692"/>
    </source>
</evidence>
<sequence>MKLTAKALSGATLLLMVGSAAAQSSVTMYGVLDTFVQYLNNGGAASYSQRSGGATGSLFGLRGNEDLGAGTEAKFDIETGYNLNNGTLFADTTTLFYRQAWVGLFDDKYGSLTFGRQYQPTFLVAYNADPFALNEVLSPLSAAVLAVDRNTLAIQSITGRTSNAMKYQSPNMGGVRLYAMYAFSTKVTQPVPATTGNVLDVGATYTGYSLYAGFAYQVQHPGIETISLGPFTSMNLVASEHFTGALAYRFGIANIQLVYTYARPQEPEAGSAAALVGAAHPVSIAGVGATIQATSADVVEIEGFERNVRGAHDNTPGIQIGYDHFLSKRTSLYLRAGYMKNNGNAATSWPGIRVVTSTGATNYGASQTLVAVGATHRF</sequence>
<dbReference type="InterPro" id="IPR033900">
    <property type="entry name" value="Gram_neg_porin_domain"/>
</dbReference>
<evidence type="ECO:0000256" key="11">
    <source>
        <dbReference type="SAM" id="SignalP"/>
    </source>
</evidence>
<gene>
    <name evidence="13" type="ORF">FSB64_15530</name>
</gene>
<evidence type="ECO:0000256" key="2">
    <source>
        <dbReference type="ARBA" id="ARBA00011233"/>
    </source>
</evidence>
<feature type="signal peptide" evidence="11">
    <location>
        <begin position="1"/>
        <end position="22"/>
    </location>
</feature>